<dbReference type="Proteomes" id="UP001174908">
    <property type="component" value="Unassembled WGS sequence"/>
</dbReference>
<comment type="caution">
    <text evidence="2">The sequence shown here is derived from an EMBL/GenBank/DDBJ whole genome shotgun (WGS) entry which is preliminary data.</text>
</comment>
<proteinExistence type="predicted"/>
<evidence type="ECO:0000313" key="2">
    <source>
        <dbReference type="EMBL" id="MDM0045466.1"/>
    </source>
</evidence>
<feature type="compositionally biased region" description="Acidic residues" evidence="1">
    <location>
        <begin position="31"/>
        <end position="50"/>
    </location>
</feature>
<name>A0ABT7NBY8_9BURK</name>
<reference evidence="2" key="1">
    <citation type="submission" date="2023-06" db="EMBL/GenBank/DDBJ databases">
        <authorList>
            <person name="Jiang Y."/>
            <person name="Liu Q."/>
        </authorList>
    </citation>
    <scope>NUCLEOTIDE SEQUENCE</scope>
    <source>
        <strain evidence="2">CGMCC 1.12089</strain>
    </source>
</reference>
<dbReference type="EMBL" id="JASZYV010000002">
    <property type="protein sequence ID" value="MDM0045466.1"/>
    <property type="molecule type" value="Genomic_DNA"/>
</dbReference>
<accession>A0ABT7NBY8</accession>
<feature type="region of interest" description="Disordered" evidence="1">
    <location>
        <begin position="1"/>
        <end position="78"/>
    </location>
</feature>
<evidence type="ECO:0000256" key="1">
    <source>
        <dbReference type="SAM" id="MobiDB-lite"/>
    </source>
</evidence>
<sequence length="78" mass="8447">MKRQPSKAAPVAAAKTARDKPKPGAHLFEPPENEEEDDSDVPDELAEETGLDLHDASDLDADNVPADEESDRVLRAPD</sequence>
<dbReference type="RefSeq" id="WP_286660539.1">
    <property type="nucleotide sequence ID" value="NZ_JASZYV010000002.1"/>
</dbReference>
<evidence type="ECO:0000313" key="3">
    <source>
        <dbReference type="Proteomes" id="UP001174908"/>
    </source>
</evidence>
<keyword evidence="3" id="KW-1185">Reference proteome</keyword>
<feature type="compositionally biased region" description="Acidic residues" evidence="1">
    <location>
        <begin position="58"/>
        <end position="70"/>
    </location>
</feature>
<gene>
    <name evidence="2" type="ORF">QTH91_13315</name>
</gene>
<organism evidence="2 3">
    <name type="scientific">Variovorax dokdonensis</name>
    <dbReference type="NCBI Taxonomy" id="344883"/>
    <lineage>
        <taxon>Bacteria</taxon>
        <taxon>Pseudomonadati</taxon>
        <taxon>Pseudomonadota</taxon>
        <taxon>Betaproteobacteria</taxon>
        <taxon>Burkholderiales</taxon>
        <taxon>Comamonadaceae</taxon>
        <taxon>Variovorax</taxon>
    </lineage>
</organism>
<protein>
    <submittedName>
        <fullName evidence="2">Uncharacterized protein</fullName>
    </submittedName>
</protein>